<dbReference type="RefSeq" id="WP_367954265.1">
    <property type="nucleotide sequence ID" value="NZ_JBDPGJ010000002.1"/>
</dbReference>
<dbReference type="InterPro" id="IPR018666">
    <property type="entry name" value="DUF2125"/>
</dbReference>
<keyword evidence="1" id="KW-0472">Membrane</keyword>
<evidence type="ECO:0000313" key="3">
    <source>
        <dbReference type="Proteomes" id="UP001556692"/>
    </source>
</evidence>
<name>A0ABV3SI40_9HYPH</name>
<dbReference type="Proteomes" id="UP001556692">
    <property type="component" value="Unassembled WGS sequence"/>
</dbReference>
<protein>
    <submittedName>
        <fullName evidence="2">DUF2125 domain-containing protein</fullName>
    </submittedName>
</protein>
<sequence length="331" mass="35072">MASRERPARGYSRRFAWLAIAIVAVIGLYTAGWFYMASLLDAEAGKAIARIERDGGVALCANREARGYPFRIGLFCDRIGVTDAKGNVEVRGEGLRTAAQVYDPFRIIGELDALHIGYPGRQPGVSASASDMRFSASVAQPLPERASITMRAIAVDADPEGNDLPVTVKAATGAAHMRRNSGDVDVAMEARHVSIVPAGMDEAILLPLISLDLTVEDGVERFARRTESLRGTSIVLRSVTVSLGEDAGVTVSGPVAIDPQGLVDASLQITVNKPATVAARLGEALPSERERIQAALSGFAMLGDSPSLPLTIEKSVARIAFINLGRVPALK</sequence>
<proteinExistence type="predicted"/>
<feature type="transmembrane region" description="Helical" evidence="1">
    <location>
        <begin position="15"/>
        <end position="36"/>
    </location>
</feature>
<gene>
    <name evidence="2" type="ORF">ABGN05_12135</name>
</gene>
<reference evidence="2 3" key="1">
    <citation type="submission" date="2024-05" db="EMBL/GenBank/DDBJ databases">
        <authorList>
            <person name="Jiang F."/>
        </authorList>
    </citation>
    <scope>NUCLEOTIDE SEQUENCE [LARGE SCALE GENOMIC DNA]</scope>
    <source>
        <strain evidence="2 3">LZ166</strain>
    </source>
</reference>
<dbReference type="Pfam" id="PF09898">
    <property type="entry name" value="DUF2125"/>
    <property type="match status" value="1"/>
</dbReference>
<keyword evidence="1" id="KW-0812">Transmembrane</keyword>
<evidence type="ECO:0000256" key="1">
    <source>
        <dbReference type="SAM" id="Phobius"/>
    </source>
</evidence>
<accession>A0ABV3SI40</accession>
<evidence type="ECO:0000313" key="2">
    <source>
        <dbReference type="EMBL" id="MEX0406417.1"/>
    </source>
</evidence>
<keyword evidence="1" id="KW-1133">Transmembrane helix</keyword>
<dbReference type="EMBL" id="JBDPGJ010000002">
    <property type="protein sequence ID" value="MEX0406417.1"/>
    <property type="molecule type" value="Genomic_DNA"/>
</dbReference>
<organism evidence="2 3">
    <name type="scientific">Aquibium pacificus</name>
    <dbReference type="NCBI Taxonomy" id="3153579"/>
    <lineage>
        <taxon>Bacteria</taxon>
        <taxon>Pseudomonadati</taxon>
        <taxon>Pseudomonadota</taxon>
        <taxon>Alphaproteobacteria</taxon>
        <taxon>Hyphomicrobiales</taxon>
        <taxon>Phyllobacteriaceae</taxon>
        <taxon>Aquibium</taxon>
    </lineage>
</organism>
<comment type="caution">
    <text evidence="2">The sequence shown here is derived from an EMBL/GenBank/DDBJ whole genome shotgun (WGS) entry which is preliminary data.</text>
</comment>
<keyword evidence="3" id="KW-1185">Reference proteome</keyword>